<organism evidence="1 2">
    <name type="scientific">Pyronema omphalodes (strain CBS 100304)</name>
    <name type="common">Pyronema confluens</name>
    <dbReference type="NCBI Taxonomy" id="1076935"/>
    <lineage>
        <taxon>Eukaryota</taxon>
        <taxon>Fungi</taxon>
        <taxon>Dikarya</taxon>
        <taxon>Ascomycota</taxon>
        <taxon>Pezizomycotina</taxon>
        <taxon>Pezizomycetes</taxon>
        <taxon>Pezizales</taxon>
        <taxon>Pyronemataceae</taxon>
        <taxon>Pyronema</taxon>
    </lineage>
</organism>
<dbReference type="Proteomes" id="UP000018144">
    <property type="component" value="Unassembled WGS sequence"/>
</dbReference>
<gene>
    <name evidence="1" type="ORF">PCON_06285</name>
</gene>
<sequence length="29" mass="3102">MHSAVEIKSVHNSLRVLFDISAAFTAVSA</sequence>
<dbReference type="EMBL" id="HF935309">
    <property type="protein sequence ID" value="CCX29624.1"/>
    <property type="molecule type" value="Genomic_DNA"/>
</dbReference>
<name>U4LBZ5_PYROM</name>
<evidence type="ECO:0000313" key="2">
    <source>
        <dbReference type="Proteomes" id="UP000018144"/>
    </source>
</evidence>
<evidence type="ECO:0000313" key="1">
    <source>
        <dbReference type="EMBL" id="CCX29624.1"/>
    </source>
</evidence>
<keyword evidence="2" id="KW-1185">Reference proteome</keyword>
<protein>
    <submittedName>
        <fullName evidence="1">Uncharacterized protein</fullName>
    </submittedName>
</protein>
<dbReference type="AlphaFoldDB" id="U4LBZ5"/>
<accession>U4LBZ5</accession>
<proteinExistence type="predicted"/>
<reference evidence="1 2" key="1">
    <citation type="journal article" date="2013" name="PLoS Genet.">
        <title>The genome and development-dependent transcriptomes of Pyronema confluens: a window into fungal evolution.</title>
        <authorList>
            <person name="Traeger S."/>
            <person name="Altegoer F."/>
            <person name="Freitag M."/>
            <person name="Gabaldon T."/>
            <person name="Kempken F."/>
            <person name="Kumar A."/>
            <person name="Marcet-Houben M."/>
            <person name="Poggeler S."/>
            <person name="Stajich J.E."/>
            <person name="Nowrousian M."/>
        </authorList>
    </citation>
    <scope>NUCLEOTIDE SEQUENCE [LARGE SCALE GENOMIC DNA]</scope>
    <source>
        <strain evidence="2">CBS 100304</strain>
        <tissue evidence="1">Vegetative mycelium</tissue>
    </source>
</reference>